<dbReference type="Proteomes" id="UP001202717">
    <property type="component" value="Chromosome"/>
</dbReference>
<dbReference type="Pfam" id="PF13585">
    <property type="entry name" value="CHU_C"/>
    <property type="match status" value="1"/>
</dbReference>
<proteinExistence type="predicted"/>
<evidence type="ECO:0000313" key="3">
    <source>
        <dbReference type="EMBL" id="WCO02744.1"/>
    </source>
</evidence>
<dbReference type="PROSITE" id="PS51841">
    <property type="entry name" value="LTD"/>
    <property type="match status" value="1"/>
</dbReference>
<evidence type="ECO:0000259" key="2">
    <source>
        <dbReference type="PROSITE" id="PS51841"/>
    </source>
</evidence>
<accession>A0ABY7S029</accession>
<feature type="chain" id="PRO_5045701374" evidence="1">
    <location>
        <begin position="23"/>
        <end position="1718"/>
    </location>
</feature>
<protein>
    <submittedName>
        <fullName evidence="3">T9SS type B sorting domain-containing protein</fullName>
    </submittedName>
</protein>
<dbReference type="RefSeq" id="WP_272792401.1">
    <property type="nucleotide sequence ID" value="NZ_CP116221.1"/>
</dbReference>
<feature type="signal peptide" evidence="1">
    <location>
        <begin position="1"/>
        <end position="22"/>
    </location>
</feature>
<organism evidence="3 4">
    <name type="scientific">Psychroserpens ponticola</name>
    <dbReference type="NCBI Taxonomy" id="2932268"/>
    <lineage>
        <taxon>Bacteria</taxon>
        <taxon>Pseudomonadati</taxon>
        <taxon>Bacteroidota</taxon>
        <taxon>Flavobacteriia</taxon>
        <taxon>Flavobacteriales</taxon>
        <taxon>Flavobacteriaceae</taxon>
        <taxon>Psychroserpens</taxon>
    </lineage>
</organism>
<dbReference type="InterPro" id="IPR026341">
    <property type="entry name" value="T9SS_type_B"/>
</dbReference>
<dbReference type="NCBIfam" id="TIGR04131">
    <property type="entry name" value="Bac_Flav_CTERM"/>
    <property type="match status" value="1"/>
</dbReference>
<name>A0ABY7S029_9FLAO</name>
<keyword evidence="1" id="KW-0732">Signal</keyword>
<feature type="domain" description="LTD" evidence="2">
    <location>
        <begin position="119"/>
        <end position="246"/>
    </location>
</feature>
<evidence type="ECO:0000313" key="4">
    <source>
        <dbReference type="Proteomes" id="UP001202717"/>
    </source>
</evidence>
<keyword evidence="4" id="KW-1185">Reference proteome</keyword>
<dbReference type="InterPro" id="IPR013783">
    <property type="entry name" value="Ig-like_fold"/>
</dbReference>
<dbReference type="Gene3D" id="2.60.40.10">
    <property type="entry name" value="Immunoglobulins"/>
    <property type="match status" value="1"/>
</dbReference>
<reference evidence="3 4" key="1">
    <citation type="submission" date="2023-01" db="EMBL/GenBank/DDBJ databases">
        <title>Psychroserpens ponticola sp. nov., isolated from seawater.</title>
        <authorList>
            <person name="Kristyanto S."/>
            <person name="Jung J."/>
            <person name="Kim J.M."/>
            <person name="Jeon C.O."/>
        </authorList>
    </citation>
    <scope>NUCLEOTIDE SEQUENCE [LARGE SCALE GENOMIC DNA]</scope>
    <source>
        <strain evidence="3 4">MSW6</strain>
    </source>
</reference>
<dbReference type="SUPFAM" id="SSF81296">
    <property type="entry name" value="E set domains"/>
    <property type="match status" value="1"/>
</dbReference>
<dbReference type="InterPro" id="IPR001322">
    <property type="entry name" value="Lamin_tail_dom"/>
</dbReference>
<evidence type="ECO:0000256" key="1">
    <source>
        <dbReference type="SAM" id="SignalP"/>
    </source>
</evidence>
<sequence>MKRFIFISAFFCALFASNQSFSFNAIKNNASTTVNRLCPAPIVSVFSPSTGPENTLITITGVNFTDVVSVQLEGMDIGFIIINDNEITAVAPATLSASSQINLISSGGCIGVSANAFTVTESECSTSSGEIYISEVYDSDGGSYGVIELYNPTNNIITLDGVYQIDRYGDIGNATPSYSILLTGTINPFDTFIIEMGSTGNVCPGIVPDLSLGAGINANDEIVLLKNGIQIDVLYTDVNIGYTYVRNPDAVVPSSTFDINDWAFSDNEICSNLNTHTEDPFILPNITQPVSQNVCVNGNTMFTVSVDTGTYTYQWKVLDASGNWIDIINNANYSGATTATLMLNNIPGNFDGNQYYCEMTSGNCDLLSVAVQLVVNNPEVDTLADQTFCTQYILPPLTNGNYFLAPNGGGAILFAGDGVGITRTIYIYNETGVAPDICYNESSFLVTITGIPAVDTIPDQNICSEYTLPPLTNGNYFSLTGGNGTAFNAGDVINTTQTIFIYNENGVTTDTCTNESSFTITILPLPLVDTIADQDVCTDFTLPALTNGNYFSLTGGNGTTFNAGDVISSDQTIFIYNETGTAPDICTNETSFTVTVVGTPLVDTIANQNVCVDYTLPTLTNGNYFSLTGGNGTAFNAGDVINATQTIFIYNQIGTAPDICTNETSFTITILGLPLVDTIANQIVCTDYTLPALTNGTYFSLTGGNGTTFNAGDVINSTQTIFIYNETGTAPDICTNETSFTVTVVGTPLVDTIANQNVCVDYTLPTLTNGNYFSLTGGNGTAFNAGDVINTTQTIFIYNQIGTAPDICTNETSFTITILGLPLVDTIANQIVCTDYTLPALTNGTYFSLTGGNGTTFNAGDVISSDQTIFIYNETGTAPDICTNEASFTVTIIGTPLVDTIANQNVCVDYTLPTLTNGNYFSLTGGNGTTFNAGDVINTTQTIFIYNQIGTATDICTNETSFTITILGLPLVDTISNQIVCTDYTLPALTNGNYFSLTGGNGTTFNAGDVISSDQTIFIYNETGTAPDICTNETSFTVTIIGTPLVDTIANQNVCVDYTLPTLTNGNYFSLTGGNGTTFNAGDVINATQTIFIYNQIGTAPDICTNETSFTITILGLPLVDTIANQIVCTDYTLPVLTNGTYFSLTGGNGTTFNTGDVISSDQTIFIYNETGTAPDICTNETSFTVTVVGTPLVDTIANQNVCVDYTLPTLTNGNYFSLTGGNGTTFNAGDVINTTQTIFIYNQIGTTPDICTNETSFTITILGLPLVDTIANQIVCTDYTLPALTNGTYFSLTGGNGTTFNAGDVISSDQTIFIYNETGTAPDICTNETSFTVTIIGTPLVDTIANQNVCVDYTLPTLTNGNYFSLTGGNGTTFNAGDVINTTQTIFIYNQIGTAPDICTNETSFTVTIIGTPLVDTIANQNVCIDYTLPTLTNGNYFSLTGGNGTTFNAGDVINATQTIFIYNQIGTAPDICTNETSFTITILGLPLVDTIANQIVCTDYTLPVLTNGTYFSLTGGNGTTFNAGDVISSDQTIFIYNETGTAPDICTNETSFTVTIISSSDFSLTESNIETLNETLTVNMNDPSVTYEYSLNGLDFQTSNVFSNLPEGTYILYVREIGGCITKSIFFEITIDLFIPKFLTPNEDGFKDTWKIIDRNNIIKDVYIFDRYGKLLKHIIGNAVAWNGTYNGKALGTNDYWYIINLRTGKQIKGHFTLKR</sequence>
<gene>
    <name evidence="3" type="ORF">MUN68_004415</name>
</gene>
<dbReference type="InterPro" id="IPR014756">
    <property type="entry name" value="Ig_E-set"/>
</dbReference>
<dbReference type="EMBL" id="CP116221">
    <property type="protein sequence ID" value="WCO02744.1"/>
    <property type="molecule type" value="Genomic_DNA"/>
</dbReference>